<sequence length="241" mass="27605">MHMFTTVIVEDSELARIELKDLLAPYPFIKVVGEAVDIKSAITLINELQPSLLFLDIDLPGGNAFDILSKLNFDASKIIFTTAFDQFAIQSFDFNTVDYLLKPIKPQRLNKALDKLTTAVVSELPVTIERLNKEHSFFVKDGDKCWLIKVEQLEYIESVGNYSRLYFDGNVAMHNMSLTAVEERLDETLFFRISRSHIVNLRKIVHIEPWVTGGYQVTLESGQTLEISRRQSVKFKQQVML</sequence>
<evidence type="ECO:0000256" key="1">
    <source>
        <dbReference type="ARBA" id="ARBA00023012"/>
    </source>
</evidence>
<proteinExistence type="predicted"/>
<feature type="domain" description="HTH LytTR-type" evidence="4">
    <location>
        <begin position="137"/>
        <end position="241"/>
    </location>
</feature>
<dbReference type="SUPFAM" id="SSF52172">
    <property type="entry name" value="CheY-like"/>
    <property type="match status" value="1"/>
</dbReference>
<evidence type="ECO:0000313" key="6">
    <source>
        <dbReference type="Proteomes" id="UP000623842"/>
    </source>
</evidence>
<dbReference type="InterPro" id="IPR046947">
    <property type="entry name" value="LytR-like"/>
</dbReference>
<keyword evidence="5" id="KW-0238">DNA-binding</keyword>
<dbReference type="EMBL" id="BNCK01000006">
    <property type="protein sequence ID" value="GHF97600.1"/>
    <property type="molecule type" value="Genomic_DNA"/>
</dbReference>
<keyword evidence="2" id="KW-0597">Phosphoprotein</keyword>
<evidence type="ECO:0000256" key="2">
    <source>
        <dbReference type="PROSITE-ProRule" id="PRU00169"/>
    </source>
</evidence>
<dbReference type="RefSeq" id="WP_229854721.1">
    <property type="nucleotide sequence ID" value="NZ_BNCK01000006.1"/>
</dbReference>
<dbReference type="InterPro" id="IPR011006">
    <property type="entry name" value="CheY-like_superfamily"/>
</dbReference>
<dbReference type="SMART" id="SM00850">
    <property type="entry name" value="LytTR"/>
    <property type="match status" value="1"/>
</dbReference>
<dbReference type="PANTHER" id="PTHR37299:SF1">
    <property type="entry name" value="STAGE 0 SPORULATION PROTEIN A HOMOLOG"/>
    <property type="match status" value="1"/>
</dbReference>
<accession>A0A919BK72</accession>
<dbReference type="InterPro" id="IPR007492">
    <property type="entry name" value="LytTR_DNA-bd_dom"/>
</dbReference>
<dbReference type="Gene3D" id="3.40.50.2300">
    <property type="match status" value="1"/>
</dbReference>
<evidence type="ECO:0000259" key="3">
    <source>
        <dbReference type="PROSITE" id="PS50110"/>
    </source>
</evidence>
<organism evidence="5 6">
    <name type="scientific">Thalassotalea marina</name>
    <dbReference type="NCBI Taxonomy" id="1673741"/>
    <lineage>
        <taxon>Bacteria</taxon>
        <taxon>Pseudomonadati</taxon>
        <taxon>Pseudomonadota</taxon>
        <taxon>Gammaproteobacteria</taxon>
        <taxon>Alteromonadales</taxon>
        <taxon>Colwelliaceae</taxon>
        <taxon>Thalassotalea</taxon>
    </lineage>
</organism>
<dbReference type="AlphaFoldDB" id="A0A919BK72"/>
<gene>
    <name evidence="5" type="primary">algR</name>
    <name evidence="5" type="ORF">GCM10017161_27250</name>
</gene>
<feature type="modified residue" description="4-aspartylphosphate" evidence="2">
    <location>
        <position position="56"/>
    </location>
</feature>
<reference evidence="5" key="2">
    <citation type="submission" date="2020-09" db="EMBL/GenBank/DDBJ databases">
        <authorList>
            <person name="Sun Q."/>
            <person name="Kim S."/>
        </authorList>
    </citation>
    <scope>NUCLEOTIDE SEQUENCE</scope>
    <source>
        <strain evidence="5">KCTC 42731</strain>
    </source>
</reference>
<dbReference type="Pfam" id="PF00072">
    <property type="entry name" value="Response_reg"/>
    <property type="match status" value="1"/>
</dbReference>
<dbReference type="Pfam" id="PF04397">
    <property type="entry name" value="LytTR"/>
    <property type="match status" value="1"/>
</dbReference>
<dbReference type="GO" id="GO:0003677">
    <property type="term" value="F:DNA binding"/>
    <property type="evidence" value="ECO:0007669"/>
    <property type="project" value="UniProtKB-KW"/>
</dbReference>
<evidence type="ECO:0000259" key="4">
    <source>
        <dbReference type="PROSITE" id="PS50930"/>
    </source>
</evidence>
<feature type="domain" description="Response regulatory" evidence="3">
    <location>
        <begin position="5"/>
        <end position="117"/>
    </location>
</feature>
<protein>
    <submittedName>
        <fullName evidence="5">DNA-binding response regulator</fullName>
    </submittedName>
</protein>
<dbReference type="PROSITE" id="PS50110">
    <property type="entry name" value="RESPONSE_REGULATORY"/>
    <property type="match status" value="1"/>
</dbReference>
<evidence type="ECO:0000313" key="5">
    <source>
        <dbReference type="EMBL" id="GHF97600.1"/>
    </source>
</evidence>
<dbReference type="InterPro" id="IPR001789">
    <property type="entry name" value="Sig_transdc_resp-reg_receiver"/>
</dbReference>
<dbReference type="PANTHER" id="PTHR37299">
    <property type="entry name" value="TRANSCRIPTIONAL REGULATOR-RELATED"/>
    <property type="match status" value="1"/>
</dbReference>
<dbReference type="Gene3D" id="2.40.50.1020">
    <property type="entry name" value="LytTr DNA-binding domain"/>
    <property type="match status" value="1"/>
</dbReference>
<dbReference type="SMART" id="SM00448">
    <property type="entry name" value="REC"/>
    <property type="match status" value="1"/>
</dbReference>
<dbReference type="PROSITE" id="PS50930">
    <property type="entry name" value="HTH_LYTTR"/>
    <property type="match status" value="1"/>
</dbReference>
<keyword evidence="1" id="KW-0902">Two-component regulatory system</keyword>
<comment type="caution">
    <text evidence="5">The sequence shown here is derived from an EMBL/GenBank/DDBJ whole genome shotgun (WGS) entry which is preliminary data.</text>
</comment>
<dbReference type="GO" id="GO:0000156">
    <property type="term" value="F:phosphorelay response regulator activity"/>
    <property type="evidence" value="ECO:0007669"/>
    <property type="project" value="InterPro"/>
</dbReference>
<reference evidence="5" key="1">
    <citation type="journal article" date="2014" name="Int. J. Syst. Evol. Microbiol.">
        <title>Complete genome sequence of Corynebacterium casei LMG S-19264T (=DSM 44701T), isolated from a smear-ripened cheese.</title>
        <authorList>
            <consortium name="US DOE Joint Genome Institute (JGI-PGF)"/>
            <person name="Walter F."/>
            <person name="Albersmeier A."/>
            <person name="Kalinowski J."/>
            <person name="Ruckert C."/>
        </authorList>
    </citation>
    <scope>NUCLEOTIDE SEQUENCE</scope>
    <source>
        <strain evidence="5">KCTC 42731</strain>
    </source>
</reference>
<dbReference type="Proteomes" id="UP000623842">
    <property type="component" value="Unassembled WGS sequence"/>
</dbReference>
<keyword evidence="6" id="KW-1185">Reference proteome</keyword>
<name>A0A919BK72_9GAMM</name>